<dbReference type="Pfam" id="PF02714">
    <property type="entry name" value="RSN1_7TM"/>
    <property type="match status" value="1"/>
</dbReference>
<dbReference type="InterPro" id="IPR003864">
    <property type="entry name" value="CSC1/OSCA1-like_7TM"/>
</dbReference>
<evidence type="ECO:0000259" key="3">
    <source>
        <dbReference type="Pfam" id="PF02714"/>
    </source>
</evidence>
<keyword evidence="2" id="KW-0812">Transmembrane</keyword>
<reference evidence="4" key="1">
    <citation type="submission" date="2020-06" db="EMBL/GenBank/DDBJ databases">
        <authorList>
            <person name="Li T."/>
            <person name="Hu X."/>
            <person name="Zhang T."/>
            <person name="Song X."/>
            <person name="Zhang H."/>
            <person name="Dai N."/>
            <person name="Sheng W."/>
            <person name="Hou X."/>
            <person name="Wei L."/>
        </authorList>
    </citation>
    <scope>NUCLEOTIDE SEQUENCE</scope>
    <source>
        <strain evidence="4">K16</strain>
        <tissue evidence="4">Leaf</tissue>
    </source>
</reference>
<dbReference type="GO" id="GO:0005227">
    <property type="term" value="F:calcium-activated cation channel activity"/>
    <property type="evidence" value="ECO:0007669"/>
    <property type="project" value="InterPro"/>
</dbReference>
<sequence length="403" mass="45946">MVFEMLNVALVRDDWFFYFRDRLKPVIQGFLPGIVLKIFMAVLPLILMAMSKIEGYTSLSTLDRRTAGKYNFFILVNVFFGSIVTGAAFQQLHKFINQSASEIPKTVGVAIPMKATFFITYIMVDGWSGIAVEVLRVVPLILFHLKNAFLVKTDKDREQATDPGCITFYITEPRAQLYFLLGLVYSAVTPLILPFIISYFAFSYTIYRHQIINVYDQKYETAAAFLARCASSYNHRSNNITSSAVGLLSTKDIGKSIPLILLVLPVLTFWFHHFCKGRFESAFLKFPLQEATIKDTLERATDPKLNLKAYLQDAYVHPVFKGVAMEEPPTFEEEDKNAIVSTKRTTNRTSQSNSRSTSSSFRPQTDSRTRNIDIDKELVNHSMTCIRTQQRNLRNFCSAFPEL</sequence>
<proteinExistence type="predicted"/>
<name>A0AAE1XA48_9LAMI</name>
<evidence type="ECO:0000313" key="4">
    <source>
        <dbReference type="EMBL" id="KAK4408045.1"/>
    </source>
</evidence>
<dbReference type="InterPro" id="IPR045122">
    <property type="entry name" value="Csc1-like"/>
</dbReference>
<feature type="transmembrane region" description="Helical" evidence="2">
    <location>
        <begin position="257"/>
        <end position="275"/>
    </location>
</feature>
<dbReference type="Proteomes" id="UP001289374">
    <property type="component" value="Unassembled WGS sequence"/>
</dbReference>
<dbReference type="AlphaFoldDB" id="A0AAE1XA48"/>
<feature type="transmembrane region" description="Helical" evidence="2">
    <location>
        <begin position="70"/>
        <end position="89"/>
    </location>
</feature>
<dbReference type="GO" id="GO:0005886">
    <property type="term" value="C:plasma membrane"/>
    <property type="evidence" value="ECO:0007669"/>
    <property type="project" value="TreeGrafter"/>
</dbReference>
<protein>
    <submittedName>
        <fullName evidence="4">CSC1-like protein</fullName>
    </submittedName>
</protein>
<keyword evidence="2" id="KW-0472">Membrane</keyword>
<reference evidence="4" key="2">
    <citation type="journal article" date="2024" name="Plant">
        <title>Genomic evolution and insights into agronomic trait innovations of Sesamum species.</title>
        <authorList>
            <person name="Miao H."/>
            <person name="Wang L."/>
            <person name="Qu L."/>
            <person name="Liu H."/>
            <person name="Sun Y."/>
            <person name="Le M."/>
            <person name="Wang Q."/>
            <person name="Wei S."/>
            <person name="Zheng Y."/>
            <person name="Lin W."/>
            <person name="Duan Y."/>
            <person name="Cao H."/>
            <person name="Xiong S."/>
            <person name="Wang X."/>
            <person name="Wei L."/>
            <person name="Li C."/>
            <person name="Ma Q."/>
            <person name="Ju M."/>
            <person name="Zhao R."/>
            <person name="Li G."/>
            <person name="Mu C."/>
            <person name="Tian Q."/>
            <person name="Mei H."/>
            <person name="Zhang T."/>
            <person name="Gao T."/>
            <person name="Zhang H."/>
        </authorList>
    </citation>
    <scope>NUCLEOTIDE SEQUENCE</scope>
    <source>
        <strain evidence="4">K16</strain>
    </source>
</reference>
<feature type="region of interest" description="Disordered" evidence="1">
    <location>
        <begin position="331"/>
        <end position="372"/>
    </location>
</feature>
<feature type="domain" description="CSC1/OSCA1-like 7TM region" evidence="3">
    <location>
        <begin position="15"/>
        <end position="225"/>
    </location>
</feature>
<accession>A0AAE1XA48</accession>
<feature type="compositionally biased region" description="Low complexity" evidence="1">
    <location>
        <begin position="341"/>
        <end position="360"/>
    </location>
</feature>
<feature type="transmembrane region" description="Helical" evidence="2">
    <location>
        <begin position="177"/>
        <end position="202"/>
    </location>
</feature>
<organism evidence="4 5">
    <name type="scientific">Sesamum angolense</name>
    <dbReference type="NCBI Taxonomy" id="2727404"/>
    <lineage>
        <taxon>Eukaryota</taxon>
        <taxon>Viridiplantae</taxon>
        <taxon>Streptophyta</taxon>
        <taxon>Embryophyta</taxon>
        <taxon>Tracheophyta</taxon>
        <taxon>Spermatophyta</taxon>
        <taxon>Magnoliopsida</taxon>
        <taxon>eudicotyledons</taxon>
        <taxon>Gunneridae</taxon>
        <taxon>Pentapetalae</taxon>
        <taxon>asterids</taxon>
        <taxon>lamiids</taxon>
        <taxon>Lamiales</taxon>
        <taxon>Pedaliaceae</taxon>
        <taxon>Sesamum</taxon>
    </lineage>
</organism>
<evidence type="ECO:0000256" key="1">
    <source>
        <dbReference type="SAM" id="MobiDB-lite"/>
    </source>
</evidence>
<dbReference type="EMBL" id="JACGWL010000002">
    <property type="protein sequence ID" value="KAK4408045.1"/>
    <property type="molecule type" value="Genomic_DNA"/>
</dbReference>
<comment type="caution">
    <text evidence="4">The sequence shown here is derived from an EMBL/GenBank/DDBJ whole genome shotgun (WGS) entry which is preliminary data.</text>
</comment>
<keyword evidence="2" id="KW-1133">Transmembrane helix</keyword>
<dbReference type="PANTHER" id="PTHR13018:SF96">
    <property type="entry name" value="OS05G0393800 PROTEIN"/>
    <property type="match status" value="1"/>
</dbReference>
<feature type="transmembrane region" description="Helical" evidence="2">
    <location>
        <begin position="30"/>
        <end position="50"/>
    </location>
</feature>
<gene>
    <name evidence="4" type="ORF">Sango_0385500</name>
</gene>
<keyword evidence="5" id="KW-1185">Reference proteome</keyword>
<evidence type="ECO:0000313" key="5">
    <source>
        <dbReference type="Proteomes" id="UP001289374"/>
    </source>
</evidence>
<evidence type="ECO:0000256" key="2">
    <source>
        <dbReference type="SAM" id="Phobius"/>
    </source>
</evidence>
<dbReference type="PANTHER" id="PTHR13018">
    <property type="entry name" value="PROBABLE MEMBRANE PROTEIN DUF221-RELATED"/>
    <property type="match status" value="1"/>
</dbReference>